<evidence type="ECO:0000256" key="4">
    <source>
        <dbReference type="ARBA" id="ARBA00022989"/>
    </source>
</evidence>
<protein>
    <recommendedName>
        <fullName evidence="8">Major facilitator superfamily (MFS) profile domain-containing protein</fullName>
    </recommendedName>
</protein>
<dbReference type="AlphaFoldDB" id="B3S3P7"/>
<dbReference type="InterPro" id="IPR050930">
    <property type="entry name" value="MFS_Vesicular_Transporter"/>
</dbReference>
<keyword evidence="5 7" id="KW-0472">Membrane</keyword>
<dbReference type="SUPFAM" id="SSF103473">
    <property type="entry name" value="MFS general substrate transporter"/>
    <property type="match status" value="1"/>
</dbReference>
<dbReference type="RefSeq" id="XP_002114860.1">
    <property type="nucleotide sequence ID" value="XM_002114824.1"/>
</dbReference>
<dbReference type="InterPro" id="IPR011701">
    <property type="entry name" value="MFS"/>
</dbReference>
<keyword evidence="10" id="KW-1185">Reference proteome</keyword>
<evidence type="ECO:0000259" key="8">
    <source>
        <dbReference type="PROSITE" id="PS50850"/>
    </source>
</evidence>
<dbReference type="Pfam" id="PF07690">
    <property type="entry name" value="MFS_1"/>
    <property type="match status" value="1"/>
</dbReference>
<dbReference type="PROSITE" id="PS50850">
    <property type="entry name" value="MFS"/>
    <property type="match status" value="1"/>
</dbReference>
<feature type="transmembrane region" description="Helical" evidence="7">
    <location>
        <begin position="310"/>
        <end position="328"/>
    </location>
</feature>
<feature type="transmembrane region" description="Helical" evidence="7">
    <location>
        <begin position="14"/>
        <end position="33"/>
    </location>
</feature>
<dbReference type="GO" id="GO:0022857">
    <property type="term" value="F:transmembrane transporter activity"/>
    <property type="evidence" value="ECO:0000318"/>
    <property type="project" value="GO_Central"/>
</dbReference>
<keyword evidence="4 7" id="KW-1133">Transmembrane helix</keyword>
<feature type="transmembrane region" description="Helical" evidence="7">
    <location>
        <begin position="45"/>
        <end position="65"/>
    </location>
</feature>
<feature type="transmembrane region" description="Helical" evidence="7">
    <location>
        <begin position="240"/>
        <end position="259"/>
    </location>
</feature>
<dbReference type="GeneID" id="6756073"/>
<evidence type="ECO:0000313" key="9">
    <source>
        <dbReference type="EMBL" id="EDV22316.1"/>
    </source>
</evidence>
<gene>
    <name evidence="9" type="ORF">TRIADDRAFT_58799</name>
</gene>
<evidence type="ECO:0000256" key="3">
    <source>
        <dbReference type="ARBA" id="ARBA00022692"/>
    </source>
</evidence>
<keyword evidence="3 7" id="KW-0812">Transmembrane</keyword>
<dbReference type="Proteomes" id="UP000009022">
    <property type="component" value="Unassembled WGS sequence"/>
</dbReference>
<evidence type="ECO:0000256" key="7">
    <source>
        <dbReference type="SAM" id="Phobius"/>
    </source>
</evidence>
<dbReference type="CTD" id="6756073"/>
<feature type="transmembrane region" description="Helical" evidence="7">
    <location>
        <begin position="374"/>
        <end position="396"/>
    </location>
</feature>
<dbReference type="HOGENOM" id="CLU_028639_3_0_1"/>
<sequence length="484" mass="53445">MAKLEEYSTTRKSIIMATLCFVYTLWGIIYSLPVPFFPREAVASGLTLAEIGIIFTMYPVALFVFSPVCSMLRINFHVIIFLTNSRIITTNSMDKICYQSTLIQTLLTVTADRVKIYDVGRTLKFMHNRMHFLVMALIIRFVQGIGAAIQGIAVESAIIVLYRDRIASAKGLMESFGGLGYAIGPIIGAGFYALGGYSLPFFVVGSTIVVLGPVAAFVVPMILDKQATPWKSMLKLIKNFYIFILCFGVFVQESSLTFVETNYSIHLVSFHLKVVKAAALMLILAVCYATMGIIIGLVSDRLGYRKFLGAGYFIAVIGLEFMGSFPYFHVRPKLWHFLLGMSAFGISTGGVMIPTTAEMVRYARENNVGDDLSVYTCVTGLFKMAQSLGMICGPAVGSTLTSLPQLKFPWTSTIFGVVTFFQFLIFAAFVLYETFCAKKSDSNDGKGNYSQISATDEEDDGNKEFKSVVANESEDENIDNKSEK</sequence>
<feature type="domain" description="Major facilitator superfamily (MFS) profile" evidence="8">
    <location>
        <begin position="241"/>
        <end position="484"/>
    </location>
</feature>
<dbReference type="GO" id="GO:0016020">
    <property type="term" value="C:membrane"/>
    <property type="evidence" value="ECO:0007669"/>
    <property type="project" value="UniProtKB-SubCell"/>
</dbReference>
<evidence type="ECO:0000256" key="2">
    <source>
        <dbReference type="ARBA" id="ARBA00022448"/>
    </source>
</evidence>
<evidence type="ECO:0000256" key="6">
    <source>
        <dbReference type="SAM" id="MobiDB-lite"/>
    </source>
</evidence>
<evidence type="ECO:0000256" key="5">
    <source>
        <dbReference type="ARBA" id="ARBA00023136"/>
    </source>
</evidence>
<accession>B3S3P7</accession>
<feature type="transmembrane region" description="Helical" evidence="7">
    <location>
        <begin position="174"/>
        <end position="193"/>
    </location>
</feature>
<comment type="subcellular location">
    <subcellularLocation>
        <location evidence="1">Membrane</location>
        <topology evidence="1">Multi-pass membrane protein</topology>
    </subcellularLocation>
</comment>
<feature type="transmembrane region" description="Helical" evidence="7">
    <location>
        <begin position="279"/>
        <end position="298"/>
    </location>
</feature>
<feature type="transmembrane region" description="Helical" evidence="7">
    <location>
        <begin position="408"/>
        <end position="432"/>
    </location>
</feature>
<feature type="transmembrane region" description="Helical" evidence="7">
    <location>
        <begin position="334"/>
        <end position="353"/>
    </location>
</feature>
<dbReference type="InterPro" id="IPR020846">
    <property type="entry name" value="MFS_dom"/>
</dbReference>
<dbReference type="PANTHER" id="PTHR23506">
    <property type="entry name" value="GH10249P"/>
    <property type="match status" value="1"/>
</dbReference>
<evidence type="ECO:0000256" key="1">
    <source>
        <dbReference type="ARBA" id="ARBA00004141"/>
    </source>
</evidence>
<dbReference type="STRING" id="10228.B3S3P7"/>
<feature type="transmembrane region" description="Helical" evidence="7">
    <location>
        <begin position="132"/>
        <end position="162"/>
    </location>
</feature>
<evidence type="ECO:0000313" key="10">
    <source>
        <dbReference type="Proteomes" id="UP000009022"/>
    </source>
</evidence>
<dbReference type="OrthoDB" id="446368at2759"/>
<dbReference type="InParanoid" id="B3S3P7"/>
<dbReference type="KEGG" id="tad:TRIADDRAFT_58799"/>
<dbReference type="Gene3D" id="1.20.1250.20">
    <property type="entry name" value="MFS general substrate transporter like domains"/>
    <property type="match status" value="2"/>
</dbReference>
<organism evidence="9 10">
    <name type="scientific">Trichoplax adhaerens</name>
    <name type="common">Trichoplax reptans</name>
    <dbReference type="NCBI Taxonomy" id="10228"/>
    <lineage>
        <taxon>Eukaryota</taxon>
        <taxon>Metazoa</taxon>
        <taxon>Placozoa</taxon>
        <taxon>Uniplacotomia</taxon>
        <taxon>Trichoplacea</taxon>
        <taxon>Trichoplacidae</taxon>
        <taxon>Trichoplax</taxon>
    </lineage>
</organism>
<dbReference type="InterPro" id="IPR036259">
    <property type="entry name" value="MFS_trans_sf"/>
</dbReference>
<feature type="region of interest" description="Disordered" evidence="6">
    <location>
        <begin position="441"/>
        <end position="484"/>
    </location>
</feature>
<feature type="transmembrane region" description="Helical" evidence="7">
    <location>
        <begin position="199"/>
        <end position="219"/>
    </location>
</feature>
<dbReference type="EMBL" id="DS985249">
    <property type="protein sequence ID" value="EDV22316.1"/>
    <property type="molecule type" value="Genomic_DNA"/>
</dbReference>
<proteinExistence type="predicted"/>
<name>B3S3P7_TRIAD</name>
<dbReference type="PhylomeDB" id="B3S3P7"/>
<dbReference type="eggNOG" id="KOG3764">
    <property type="taxonomic scope" value="Eukaryota"/>
</dbReference>
<keyword evidence="2" id="KW-0813">Transport</keyword>
<reference evidence="9 10" key="1">
    <citation type="journal article" date="2008" name="Nature">
        <title>The Trichoplax genome and the nature of placozoans.</title>
        <authorList>
            <person name="Srivastava M."/>
            <person name="Begovic E."/>
            <person name="Chapman J."/>
            <person name="Putnam N.H."/>
            <person name="Hellsten U."/>
            <person name="Kawashima T."/>
            <person name="Kuo A."/>
            <person name="Mitros T."/>
            <person name="Salamov A."/>
            <person name="Carpenter M.L."/>
            <person name="Signorovitch A.Y."/>
            <person name="Moreno M.A."/>
            <person name="Kamm K."/>
            <person name="Grimwood J."/>
            <person name="Schmutz J."/>
            <person name="Shapiro H."/>
            <person name="Grigoriev I.V."/>
            <person name="Buss L.W."/>
            <person name="Schierwater B."/>
            <person name="Dellaporta S.L."/>
            <person name="Rokhsar D.S."/>
        </authorList>
    </citation>
    <scope>NUCLEOTIDE SEQUENCE [LARGE SCALE GENOMIC DNA]</scope>
    <source>
        <strain evidence="9 10">Grell-BS-1999</strain>
    </source>
</reference>
<dbReference type="PANTHER" id="PTHR23506:SF26">
    <property type="entry name" value="MFS-TYPE TRANSPORTER SLC18B1"/>
    <property type="match status" value="1"/>
</dbReference>